<dbReference type="AlphaFoldDB" id="A0AAI8KA48"/>
<dbReference type="InterPro" id="IPR008462">
    <property type="entry name" value="CsbD"/>
</dbReference>
<gene>
    <name evidence="4" type="ORF">DZC75_08970</name>
</gene>
<dbReference type="RefSeq" id="WP_029613276.1">
    <property type="nucleotide sequence ID" value="NZ_CP031641.1"/>
</dbReference>
<accession>A0AAI8KA48</accession>
<dbReference type="Pfam" id="PF05532">
    <property type="entry name" value="CsbD"/>
    <property type="match status" value="1"/>
</dbReference>
<keyword evidence="2" id="KW-1133">Transmembrane helix</keyword>
<evidence type="ECO:0000313" key="5">
    <source>
        <dbReference type="Proteomes" id="UP000258127"/>
    </source>
</evidence>
<dbReference type="Gene3D" id="1.10.1470.10">
    <property type="entry name" value="YjbJ"/>
    <property type="match status" value="1"/>
</dbReference>
<evidence type="ECO:0000256" key="1">
    <source>
        <dbReference type="ARBA" id="ARBA00009129"/>
    </source>
</evidence>
<proteinExistence type="inferred from homology"/>
<dbReference type="InterPro" id="IPR036629">
    <property type="entry name" value="YjbJ_sf"/>
</dbReference>
<dbReference type="EMBL" id="CP031641">
    <property type="protein sequence ID" value="AXO88120.1"/>
    <property type="molecule type" value="Genomic_DNA"/>
</dbReference>
<keyword evidence="2" id="KW-0812">Transmembrane</keyword>
<keyword evidence="5" id="KW-1185">Reference proteome</keyword>
<feature type="transmembrane region" description="Helical" evidence="2">
    <location>
        <begin position="63"/>
        <end position="80"/>
    </location>
</feature>
<reference evidence="4 5" key="1">
    <citation type="submission" date="2018-08" db="EMBL/GenBank/DDBJ databases">
        <authorList>
            <person name="Lee Y."/>
            <person name="Kakembo D."/>
        </authorList>
    </citation>
    <scope>NUCLEOTIDE SEQUENCE [LARGE SCALE GENOMIC DNA]</scope>
    <source>
        <strain evidence="4 5">JBCS1880</strain>
    </source>
</reference>
<feature type="domain" description="CsbD-like" evidence="3">
    <location>
        <begin position="4"/>
        <end position="54"/>
    </location>
</feature>
<organism evidence="4 5">
    <name type="scientific">Pseudomonas parafulva</name>
    <dbReference type="NCBI Taxonomy" id="157782"/>
    <lineage>
        <taxon>Bacteria</taxon>
        <taxon>Pseudomonadati</taxon>
        <taxon>Pseudomonadota</taxon>
        <taxon>Gammaproteobacteria</taxon>
        <taxon>Pseudomonadales</taxon>
        <taxon>Pseudomonadaceae</taxon>
        <taxon>Pseudomonas</taxon>
    </lineage>
</organism>
<dbReference type="Proteomes" id="UP000258127">
    <property type="component" value="Chromosome"/>
</dbReference>
<evidence type="ECO:0000313" key="4">
    <source>
        <dbReference type="EMBL" id="AXO88120.1"/>
    </source>
</evidence>
<sequence length="82" mass="8679">MKREQIEGVADKVIGKAQSAAGEFLEDPDLAAEGDARQAVGQVTKSYGDAVNNVSNFVKEKPLTALAVGAAIVLVVNRLLRR</sequence>
<comment type="similarity">
    <text evidence="1">Belongs to the UPF0337 (CsbD) family.</text>
</comment>
<name>A0AAI8KA48_9PSED</name>
<evidence type="ECO:0000256" key="2">
    <source>
        <dbReference type="SAM" id="Phobius"/>
    </source>
</evidence>
<protein>
    <submittedName>
        <fullName evidence="4">CsbD family protein</fullName>
    </submittedName>
</protein>
<evidence type="ECO:0000259" key="3">
    <source>
        <dbReference type="Pfam" id="PF05532"/>
    </source>
</evidence>
<dbReference type="SUPFAM" id="SSF69047">
    <property type="entry name" value="Hypothetical protein YjbJ"/>
    <property type="match status" value="1"/>
</dbReference>
<keyword evidence="2" id="KW-0472">Membrane</keyword>